<dbReference type="AlphaFoldDB" id="A0A068SDD8"/>
<comment type="caution">
    <text evidence="2">The sequence shown here is derived from an EMBL/GenBank/DDBJ whole genome shotgun (WGS) entry which is preliminary data.</text>
</comment>
<keyword evidence="3" id="KW-1185">Reference proteome</keyword>
<dbReference type="Proteomes" id="UP000027586">
    <property type="component" value="Unassembled WGS sequence"/>
</dbReference>
<dbReference type="VEuPathDB" id="FungiDB:LCOR_10786.1"/>
<evidence type="ECO:0000256" key="1">
    <source>
        <dbReference type="SAM" id="SignalP"/>
    </source>
</evidence>
<gene>
    <name evidence="2" type="ORF">LCOR_10786.1</name>
</gene>
<keyword evidence="1" id="KW-0732">Signal</keyword>
<dbReference type="OrthoDB" id="10269524at2759"/>
<feature type="signal peptide" evidence="1">
    <location>
        <begin position="1"/>
        <end position="19"/>
    </location>
</feature>
<proteinExistence type="predicted"/>
<evidence type="ECO:0000313" key="3">
    <source>
        <dbReference type="Proteomes" id="UP000027586"/>
    </source>
</evidence>
<reference evidence="2" key="1">
    <citation type="submission" date="2013-08" db="EMBL/GenBank/DDBJ databases">
        <title>Gene expansion shapes genome architecture in the human pathogen Lichtheimia corymbifera: an evolutionary genomics analysis in the ancient terrestrial Mucorales (Mucoromycotina).</title>
        <authorList>
            <person name="Schwartze V.U."/>
            <person name="Winter S."/>
            <person name="Shelest E."/>
            <person name="Marcet-Houben M."/>
            <person name="Horn F."/>
            <person name="Wehner S."/>
            <person name="Hoffmann K."/>
            <person name="Riege K."/>
            <person name="Sammeth M."/>
            <person name="Nowrousian M."/>
            <person name="Valiante V."/>
            <person name="Linde J."/>
            <person name="Jacobsen I.D."/>
            <person name="Marz M."/>
            <person name="Brakhage A.A."/>
            <person name="Gabaldon T."/>
            <person name="Bocker S."/>
            <person name="Voigt K."/>
        </authorList>
    </citation>
    <scope>NUCLEOTIDE SEQUENCE [LARGE SCALE GENOMIC DNA]</scope>
    <source>
        <strain evidence="2">FSU 9682</strain>
    </source>
</reference>
<name>A0A068SDD8_9FUNG</name>
<dbReference type="EMBL" id="CBTN010000079">
    <property type="protein sequence ID" value="CDH59985.1"/>
    <property type="molecule type" value="Genomic_DNA"/>
</dbReference>
<protein>
    <submittedName>
        <fullName evidence="2">Uncharacterized protein</fullName>
    </submittedName>
</protein>
<accession>A0A068SDD8</accession>
<sequence length="97" mass="10932">MLLSKSICVFFALCSTALAVDTTFMSKRTPWVPERLARREDDGLPGCENPDRFKCDNIDPDCEEKCKNIDFGKPLMPSCFENKCYCGFSPGIFGTNF</sequence>
<organism evidence="2 3">
    <name type="scientific">Lichtheimia corymbifera JMRC:FSU:9682</name>
    <dbReference type="NCBI Taxonomy" id="1263082"/>
    <lineage>
        <taxon>Eukaryota</taxon>
        <taxon>Fungi</taxon>
        <taxon>Fungi incertae sedis</taxon>
        <taxon>Mucoromycota</taxon>
        <taxon>Mucoromycotina</taxon>
        <taxon>Mucoromycetes</taxon>
        <taxon>Mucorales</taxon>
        <taxon>Lichtheimiaceae</taxon>
        <taxon>Lichtheimia</taxon>
    </lineage>
</organism>
<feature type="chain" id="PRO_5001653027" evidence="1">
    <location>
        <begin position="20"/>
        <end position="97"/>
    </location>
</feature>
<evidence type="ECO:0000313" key="2">
    <source>
        <dbReference type="EMBL" id="CDH59985.1"/>
    </source>
</evidence>